<dbReference type="Proteomes" id="UP001144978">
    <property type="component" value="Unassembled WGS sequence"/>
</dbReference>
<dbReference type="EMBL" id="JANSHE010000492">
    <property type="protein sequence ID" value="KAJ3010155.1"/>
    <property type="molecule type" value="Genomic_DNA"/>
</dbReference>
<evidence type="ECO:0000313" key="1">
    <source>
        <dbReference type="EMBL" id="KAJ3010155.1"/>
    </source>
</evidence>
<name>A0ACC1Q4I8_9APHY</name>
<comment type="caution">
    <text evidence="1">The sequence shown here is derived from an EMBL/GenBank/DDBJ whole genome shotgun (WGS) entry which is preliminary data.</text>
</comment>
<evidence type="ECO:0000313" key="2">
    <source>
        <dbReference type="Proteomes" id="UP001144978"/>
    </source>
</evidence>
<gene>
    <name evidence="1" type="ORF">NUW54_g2576</name>
</gene>
<reference evidence="1" key="1">
    <citation type="submission" date="2022-08" db="EMBL/GenBank/DDBJ databases">
        <title>Genome Sequence of Pycnoporus sanguineus.</title>
        <authorList>
            <person name="Buettner E."/>
        </authorList>
    </citation>
    <scope>NUCLEOTIDE SEQUENCE</scope>
    <source>
        <strain evidence="1">CG-C14</strain>
    </source>
</reference>
<keyword evidence="2" id="KW-1185">Reference proteome</keyword>
<protein>
    <submittedName>
        <fullName evidence="1">Uncharacterized protein</fullName>
    </submittedName>
</protein>
<sequence>MFAALIPTLLFFPVIAAAADNPNIRQETYFAESHTGPSLNVSSCPGLCFAHHTLSCRDILRSSERRTSACTVPAIMANVSTSGYKVVSEKQTSHGLIVQLMLAGPACNAFGHDIVDLTVEITYETVSRCATYVLSFHTDS</sequence>
<accession>A0ACC1Q4I8</accession>
<proteinExistence type="predicted"/>
<organism evidence="1 2">
    <name type="scientific">Trametes sanguinea</name>
    <dbReference type="NCBI Taxonomy" id="158606"/>
    <lineage>
        <taxon>Eukaryota</taxon>
        <taxon>Fungi</taxon>
        <taxon>Dikarya</taxon>
        <taxon>Basidiomycota</taxon>
        <taxon>Agaricomycotina</taxon>
        <taxon>Agaricomycetes</taxon>
        <taxon>Polyporales</taxon>
        <taxon>Polyporaceae</taxon>
        <taxon>Trametes</taxon>
    </lineage>
</organism>